<dbReference type="Gene3D" id="2.60.40.790">
    <property type="match status" value="1"/>
</dbReference>
<keyword evidence="6" id="KW-1185">Reference proteome</keyword>
<dbReference type="PROSITE" id="PS01031">
    <property type="entry name" value="SHSP"/>
    <property type="match status" value="1"/>
</dbReference>
<dbReference type="Proteomes" id="UP000383932">
    <property type="component" value="Unassembled WGS sequence"/>
</dbReference>
<dbReference type="SUPFAM" id="SSF49764">
    <property type="entry name" value="HSP20-like chaperones"/>
    <property type="match status" value="1"/>
</dbReference>
<name>A0A5N5QKK1_9AGAM</name>
<comment type="similarity">
    <text evidence="1 2">Belongs to the small heat shock protein (HSP20) family.</text>
</comment>
<gene>
    <name evidence="5" type="ORF">CTheo_4259</name>
</gene>
<evidence type="ECO:0000256" key="3">
    <source>
        <dbReference type="SAM" id="MobiDB-lite"/>
    </source>
</evidence>
<comment type="caution">
    <text evidence="5">The sequence shown here is derived from an EMBL/GenBank/DDBJ whole genome shotgun (WGS) entry which is preliminary data.</text>
</comment>
<dbReference type="CDD" id="cd06464">
    <property type="entry name" value="ACD_sHsps-like"/>
    <property type="match status" value="1"/>
</dbReference>
<dbReference type="InterPro" id="IPR002068">
    <property type="entry name" value="A-crystallin/Hsp20_dom"/>
</dbReference>
<evidence type="ECO:0000256" key="1">
    <source>
        <dbReference type="PROSITE-ProRule" id="PRU00285"/>
    </source>
</evidence>
<protein>
    <recommendedName>
        <fullName evidence="4">SHSP domain-containing protein</fullName>
    </recommendedName>
</protein>
<dbReference type="Pfam" id="PF00011">
    <property type="entry name" value="HSP20"/>
    <property type="match status" value="1"/>
</dbReference>
<sequence>MLSMTSSHLKVVPAAFEKRIAIVVIAGKHGHRAMDASRNDDDCAALVIKKGTPDWSALCDVACRATRPRVGPCRDFWELLLGYAVMRHDAIARLAVIATRWKGTWRDGDAAGKAEIRFGLDDDMYMEESAVSSRPATPALVHSPSTARSSFSLREQAPVLPVPWDAKGMVGPPPPEPPHIHTPPSSPHVYPFLPSHEPRGADRPDVSVQVDADKYLLSCRMPHFDHSSITVATRRGRLLVVAADRWEPLGLDSAHFERRVTFGWDADMARIRAEFDGLFLRITVPRRQLPDSLGRPHVPSHPSSRDVAWPLG</sequence>
<dbReference type="EMBL" id="SSOP01000070">
    <property type="protein sequence ID" value="KAB5592272.1"/>
    <property type="molecule type" value="Genomic_DNA"/>
</dbReference>
<dbReference type="AlphaFoldDB" id="A0A5N5QKK1"/>
<evidence type="ECO:0000313" key="5">
    <source>
        <dbReference type="EMBL" id="KAB5592272.1"/>
    </source>
</evidence>
<proteinExistence type="inferred from homology"/>
<reference evidence="5 6" key="1">
    <citation type="journal article" date="2019" name="Fungal Biol. Biotechnol.">
        <title>Draft genome sequence of fastidious pathogen Ceratobasidium theobromae, which causes vascular-streak dieback in Theobroma cacao.</title>
        <authorList>
            <person name="Ali S.S."/>
            <person name="Asman A."/>
            <person name="Shao J."/>
            <person name="Firmansyah A.P."/>
            <person name="Susilo A.W."/>
            <person name="Rosmana A."/>
            <person name="McMahon P."/>
            <person name="Junaid M."/>
            <person name="Guest D."/>
            <person name="Kheng T.Y."/>
            <person name="Meinhardt L.W."/>
            <person name="Bailey B.A."/>
        </authorList>
    </citation>
    <scope>NUCLEOTIDE SEQUENCE [LARGE SCALE GENOMIC DNA]</scope>
    <source>
        <strain evidence="5 6">CT2</strain>
    </source>
</reference>
<evidence type="ECO:0000256" key="2">
    <source>
        <dbReference type="RuleBase" id="RU003616"/>
    </source>
</evidence>
<dbReference type="InterPro" id="IPR008978">
    <property type="entry name" value="HSP20-like_chaperone"/>
</dbReference>
<accession>A0A5N5QKK1</accession>
<organism evidence="5 6">
    <name type="scientific">Ceratobasidium theobromae</name>
    <dbReference type="NCBI Taxonomy" id="1582974"/>
    <lineage>
        <taxon>Eukaryota</taxon>
        <taxon>Fungi</taxon>
        <taxon>Dikarya</taxon>
        <taxon>Basidiomycota</taxon>
        <taxon>Agaricomycotina</taxon>
        <taxon>Agaricomycetes</taxon>
        <taxon>Cantharellales</taxon>
        <taxon>Ceratobasidiaceae</taxon>
        <taxon>Ceratobasidium</taxon>
    </lineage>
</organism>
<feature type="domain" description="SHSP" evidence="4">
    <location>
        <begin position="197"/>
        <end position="301"/>
    </location>
</feature>
<evidence type="ECO:0000259" key="4">
    <source>
        <dbReference type="PROSITE" id="PS01031"/>
    </source>
</evidence>
<evidence type="ECO:0000313" key="6">
    <source>
        <dbReference type="Proteomes" id="UP000383932"/>
    </source>
</evidence>
<feature type="region of interest" description="Disordered" evidence="3">
    <location>
        <begin position="291"/>
        <end position="312"/>
    </location>
</feature>
<dbReference type="OrthoDB" id="1431247at2759"/>